<comment type="cofactor">
    <cofactor evidence="1">
        <name>FMN</name>
        <dbReference type="ChEBI" id="CHEBI:58210"/>
    </cofactor>
</comment>
<dbReference type="PANTHER" id="PTHR42747:SF3">
    <property type="entry name" value="NITRONATE MONOOXYGENASE-RELATED"/>
    <property type="match status" value="1"/>
</dbReference>
<evidence type="ECO:0000256" key="3">
    <source>
        <dbReference type="ARBA" id="ARBA00022575"/>
    </source>
</evidence>
<dbReference type="Proteomes" id="UP001055200">
    <property type="component" value="Chromosome"/>
</dbReference>
<evidence type="ECO:0000256" key="5">
    <source>
        <dbReference type="ARBA" id="ARBA00022643"/>
    </source>
</evidence>
<sequence length="338" mass="33387">MMFGIGDLRIPIAAAPMAGGPSTVDLAVAVAEAGALGFVAGGYVSAARLADDLAAVAGRSTAPIGVNLFVPQPGAPASAALDRYAEALAPLAHHYGTRVGATAPDDDGWSEKLEVVAAARPAVVSFTFGTPAREVLTDLARRGIWTLVTVTSVDEAAAAVDAGAGGLVVQGPGAGGHRGTFDPAADPGTQPLAELLAAVTAAHAVPVIAAGGLATPADVAAVRRAGARAAQVGTALLLADEAGTNPVHRGALQARRAQATVVTRAFSGRWARSLVNGFTDRLGALAPAAYPQVNQMTGPIRRAAVAAGDPDGTNLWAGVAHAAVRGGPAAEIVASLAG</sequence>
<comment type="catalytic activity">
    <reaction evidence="9">
        <text>3 propionate 3-nitronate + 3 O2 + H2O = 3 3-oxopropanoate + 2 nitrate + nitrite + H2O2 + 3 H(+)</text>
        <dbReference type="Rhea" id="RHEA:57332"/>
        <dbReference type="ChEBI" id="CHEBI:15377"/>
        <dbReference type="ChEBI" id="CHEBI:15378"/>
        <dbReference type="ChEBI" id="CHEBI:15379"/>
        <dbReference type="ChEBI" id="CHEBI:16240"/>
        <dbReference type="ChEBI" id="CHEBI:16301"/>
        <dbReference type="ChEBI" id="CHEBI:17632"/>
        <dbReference type="ChEBI" id="CHEBI:33190"/>
        <dbReference type="ChEBI" id="CHEBI:136067"/>
    </reaction>
</comment>
<dbReference type="GO" id="GO:0004497">
    <property type="term" value="F:monooxygenase activity"/>
    <property type="evidence" value="ECO:0007669"/>
    <property type="project" value="UniProtKB-KW"/>
</dbReference>
<name>A0ABY3TZ64_9MYCO</name>
<dbReference type="InterPro" id="IPR004136">
    <property type="entry name" value="NMO"/>
</dbReference>
<dbReference type="InterPro" id="IPR013785">
    <property type="entry name" value="Aldolase_TIM"/>
</dbReference>
<evidence type="ECO:0000256" key="6">
    <source>
        <dbReference type="ARBA" id="ARBA00023002"/>
    </source>
</evidence>
<keyword evidence="6" id="KW-0560">Oxidoreductase</keyword>
<keyword evidence="3" id="KW-0216">Detoxification</keyword>
<evidence type="ECO:0000256" key="4">
    <source>
        <dbReference type="ARBA" id="ARBA00022630"/>
    </source>
</evidence>
<dbReference type="RefSeq" id="WP_240169913.1">
    <property type="nucleotide sequence ID" value="NZ_CP092365.1"/>
</dbReference>
<dbReference type="CDD" id="cd04730">
    <property type="entry name" value="NPD_like"/>
    <property type="match status" value="1"/>
</dbReference>
<evidence type="ECO:0000256" key="8">
    <source>
        <dbReference type="ARBA" id="ARBA00031155"/>
    </source>
</evidence>
<keyword evidence="5" id="KW-0288">FMN</keyword>
<dbReference type="Pfam" id="PF03060">
    <property type="entry name" value="NMO"/>
    <property type="match status" value="1"/>
</dbReference>
<dbReference type="SUPFAM" id="SSF51412">
    <property type="entry name" value="Inosine monophosphate dehydrogenase (IMPDH)"/>
    <property type="match status" value="1"/>
</dbReference>
<dbReference type="Gene3D" id="3.20.20.70">
    <property type="entry name" value="Aldolase class I"/>
    <property type="match status" value="1"/>
</dbReference>
<evidence type="ECO:0000256" key="7">
    <source>
        <dbReference type="ARBA" id="ARBA00023033"/>
    </source>
</evidence>
<keyword evidence="4" id="KW-0285">Flavoprotein</keyword>
<evidence type="ECO:0000256" key="9">
    <source>
        <dbReference type="ARBA" id="ARBA00049401"/>
    </source>
</evidence>
<evidence type="ECO:0000313" key="11">
    <source>
        <dbReference type="Proteomes" id="UP001055200"/>
    </source>
</evidence>
<proteinExistence type="inferred from homology"/>
<reference evidence="10" key="1">
    <citation type="submission" date="2022-08" db="EMBL/GenBank/DDBJ databases">
        <title>Complete genome sequence of 14 non-tuberculosis mycobacteria type-strains.</title>
        <authorList>
            <person name="Igarashi Y."/>
            <person name="Osugi A."/>
            <person name="Mitarai S."/>
        </authorList>
    </citation>
    <scope>NUCLEOTIDE SEQUENCE</scope>
    <source>
        <strain evidence="10">DSM 45575</strain>
    </source>
</reference>
<gene>
    <name evidence="10" type="ORF">MIU77_12020</name>
</gene>
<evidence type="ECO:0000313" key="10">
    <source>
        <dbReference type="EMBL" id="ULN51630.1"/>
    </source>
</evidence>
<organism evidence="10 11">
    <name type="scientific">Mycolicibacillus parakoreensis</name>
    <dbReference type="NCBI Taxonomy" id="1069221"/>
    <lineage>
        <taxon>Bacteria</taxon>
        <taxon>Bacillati</taxon>
        <taxon>Actinomycetota</taxon>
        <taxon>Actinomycetes</taxon>
        <taxon>Mycobacteriales</taxon>
        <taxon>Mycobacteriaceae</taxon>
        <taxon>Mycolicibacillus</taxon>
    </lineage>
</organism>
<accession>A0ABY3TZ64</accession>
<comment type="similarity">
    <text evidence="2">Belongs to the nitronate monooxygenase family. NMO class I subfamily.</text>
</comment>
<evidence type="ECO:0000256" key="2">
    <source>
        <dbReference type="ARBA" id="ARBA00009881"/>
    </source>
</evidence>
<keyword evidence="11" id="KW-1185">Reference proteome</keyword>
<evidence type="ECO:0000256" key="1">
    <source>
        <dbReference type="ARBA" id="ARBA00001917"/>
    </source>
</evidence>
<dbReference type="PANTHER" id="PTHR42747">
    <property type="entry name" value="NITRONATE MONOOXYGENASE-RELATED"/>
    <property type="match status" value="1"/>
</dbReference>
<protein>
    <recommendedName>
        <fullName evidence="8">Propionate 3-nitronate monooxygenase</fullName>
    </recommendedName>
</protein>
<keyword evidence="7 10" id="KW-0503">Monooxygenase</keyword>
<dbReference type="EMBL" id="CP092365">
    <property type="protein sequence ID" value="ULN51630.1"/>
    <property type="molecule type" value="Genomic_DNA"/>
</dbReference>